<proteinExistence type="predicted"/>
<reference evidence="8" key="1">
    <citation type="submission" date="2018-06" db="EMBL/GenBank/DDBJ databases">
        <authorList>
            <person name="Zhirakovskaya E."/>
        </authorList>
    </citation>
    <scope>NUCLEOTIDE SEQUENCE</scope>
</reference>
<sequence>MKTKSQVSVWKWLQWSIEAGIWFIGLGLFRLLPITAASALGGWFLRKIGPLTRAHKTALVNIKLVFPQLSETDTKIMAMQCWDNLGRIGGELPHLAKLHPYAKNGRVEILGHEHLQAIIDSNKPAVLISGHFANWEVMAAAICMGGLPARVSYRHINNPWIDASLARLRLAYGIPELSAKGGTGAKEMLTAMQSGQSVTFLNDQKFNQGIAAPFFGYSLPTAPGPSRLALRFQAPILPVSIVRLPKAKFQVRFHPAITASTNPDKTQAIFETVEQINQFLETQILQHPESWFWVHRRWPKDVYR</sequence>
<dbReference type="EC" id="2.3.1.-" evidence="8"/>
<evidence type="ECO:0000256" key="6">
    <source>
        <dbReference type="ARBA" id="ARBA00023315"/>
    </source>
</evidence>
<dbReference type="InterPro" id="IPR004960">
    <property type="entry name" value="LipA_acyltrans"/>
</dbReference>
<dbReference type="PANTHER" id="PTHR30606">
    <property type="entry name" value="LIPID A BIOSYNTHESIS LAUROYL ACYLTRANSFERASE"/>
    <property type="match status" value="1"/>
</dbReference>
<keyword evidence="6 8" id="KW-0012">Acyltransferase</keyword>
<keyword evidence="4 8" id="KW-0808">Transferase</keyword>
<name>A0A3B0RNB0_9ZZZZ</name>
<evidence type="ECO:0000256" key="5">
    <source>
        <dbReference type="ARBA" id="ARBA00023136"/>
    </source>
</evidence>
<evidence type="ECO:0000256" key="3">
    <source>
        <dbReference type="ARBA" id="ARBA00022519"/>
    </source>
</evidence>
<dbReference type="PANTHER" id="PTHR30606:SF9">
    <property type="entry name" value="LIPID A BIOSYNTHESIS LAUROYLTRANSFERASE"/>
    <property type="match status" value="1"/>
</dbReference>
<dbReference type="GO" id="GO:0016746">
    <property type="term" value="F:acyltransferase activity"/>
    <property type="evidence" value="ECO:0007669"/>
    <property type="project" value="UniProtKB-KW"/>
</dbReference>
<evidence type="ECO:0000256" key="7">
    <source>
        <dbReference type="SAM" id="Phobius"/>
    </source>
</evidence>
<gene>
    <name evidence="8" type="ORF">MNBD_ALPHA06-701</name>
</gene>
<protein>
    <submittedName>
        <fullName evidence="8">Lipid A biosynthesis lauroyl acyltransferase</fullName>
        <ecNumber evidence="8">2.3.1.-</ecNumber>
    </submittedName>
</protein>
<keyword evidence="3" id="KW-0997">Cell inner membrane</keyword>
<evidence type="ECO:0000313" key="8">
    <source>
        <dbReference type="EMBL" id="VAV90126.1"/>
    </source>
</evidence>
<keyword evidence="2" id="KW-1003">Cell membrane</keyword>
<dbReference type="EMBL" id="UOEE01000103">
    <property type="protein sequence ID" value="VAV90126.1"/>
    <property type="molecule type" value="Genomic_DNA"/>
</dbReference>
<dbReference type="GO" id="GO:0005886">
    <property type="term" value="C:plasma membrane"/>
    <property type="evidence" value="ECO:0007669"/>
    <property type="project" value="UniProtKB-SubCell"/>
</dbReference>
<keyword evidence="5 7" id="KW-0472">Membrane</keyword>
<organism evidence="8">
    <name type="scientific">hydrothermal vent metagenome</name>
    <dbReference type="NCBI Taxonomy" id="652676"/>
    <lineage>
        <taxon>unclassified sequences</taxon>
        <taxon>metagenomes</taxon>
        <taxon>ecological metagenomes</taxon>
    </lineage>
</organism>
<accession>A0A3B0RNB0</accession>
<dbReference type="AlphaFoldDB" id="A0A3B0RNB0"/>
<evidence type="ECO:0000256" key="4">
    <source>
        <dbReference type="ARBA" id="ARBA00022679"/>
    </source>
</evidence>
<keyword evidence="7" id="KW-0812">Transmembrane</keyword>
<feature type="transmembrane region" description="Helical" evidence="7">
    <location>
        <begin position="20"/>
        <end position="45"/>
    </location>
</feature>
<dbReference type="GO" id="GO:1901137">
    <property type="term" value="P:carbohydrate derivative biosynthetic process"/>
    <property type="evidence" value="ECO:0007669"/>
    <property type="project" value="UniProtKB-ARBA"/>
</dbReference>
<comment type="subcellular location">
    <subcellularLocation>
        <location evidence="1">Cell inner membrane</location>
    </subcellularLocation>
</comment>
<evidence type="ECO:0000256" key="1">
    <source>
        <dbReference type="ARBA" id="ARBA00004533"/>
    </source>
</evidence>
<dbReference type="Pfam" id="PF03279">
    <property type="entry name" value="Lip_A_acyltrans"/>
    <property type="match status" value="1"/>
</dbReference>
<dbReference type="GO" id="GO:0008610">
    <property type="term" value="P:lipid biosynthetic process"/>
    <property type="evidence" value="ECO:0007669"/>
    <property type="project" value="UniProtKB-ARBA"/>
</dbReference>
<dbReference type="CDD" id="cd07984">
    <property type="entry name" value="LPLAT_LABLAT-like"/>
    <property type="match status" value="1"/>
</dbReference>
<keyword evidence="7" id="KW-1133">Transmembrane helix</keyword>
<evidence type="ECO:0000256" key="2">
    <source>
        <dbReference type="ARBA" id="ARBA00022475"/>
    </source>
</evidence>